<reference evidence="6" key="1">
    <citation type="submission" date="2022-08" db="EMBL/GenBank/DDBJ databases">
        <title>Novel sulphate-reducing endosymbionts in the free-living metamonad Anaeramoeba.</title>
        <authorList>
            <person name="Jerlstrom-Hultqvist J."/>
            <person name="Cepicka I."/>
            <person name="Gallot-Lavallee L."/>
            <person name="Salas-Leiva D."/>
            <person name="Curtis B.A."/>
            <person name="Zahonova K."/>
            <person name="Pipaliya S."/>
            <person name="Dacks J."/>
            <person name="Roger A.J."/>
        </authorList>
    </citation>
    <scope>NUCLEOTIDE SEQUENCE</scope>
    <source>
        <strain evidence="6">Busselton2</strain>
    </source>
</reference>
<dbReference type="Gene3D" id="1.25.10.10">
    <property type="entry name" value="Leucine-rich Repeat Variant"/>
    <property type="match status" value="1"/>
</dbReference>
<dbReference type="Pfam" id="PF08623">
    <property type="entry name" value="TIP120"/>
    <property type="match status" value="1"/>
</dbReference>
<evidence type="ECO:0000313" key="6">
    <source>
        <dbReference type="EMBL" id="KAJ3429171.1"/>
    </source>
</evidence>
<comment type="similarity">
    <text evidence="1">Belongs to the CAND family.</text>
</comment>
<feature type="domain" description="TATA-binding protein interacting (TIP20)" evidence="5">
    <location>
        <begin position="1119"/>
        <end position="1283"/>
    </location>
</feature>
<dbReference type="InterPro" id="IPR011989">
    <property type="entry name" value="ARM-like"/>
</dbReference>
<dbReference type="SUPFAM" id="SSF48371">
    <property type="entry name" value="ARM repeat"/>
    <property type="match status" value="1"/>
</dbReference>
<keyword evidence="3" id="KW-0833">Ubl conjugation pathway</keyword>
<keyword evidence="2" id="KW-0677">Repeat</keyword>
<evidence type="ECO:0000256" key="3">
    <source>
        <dbReference type="ARBA" id="ARBA00022786"/>
    </source>
</evidence>
<gene>
    <name evidence="6" type="ORF">M0812_24512</name>
</gene>
<organism evidence="6 7">
    <name type="scientific">Anaeramoeba flamelloides</name>
    <dbReference type="NCBI Taxonomy" id="1746091"/>
    <lineage>
        <taxon>Eukaryota</taxon>
        <taxon>Metamonada</taxon>
        <taxon>Anaeramoebidae</taxon>
        <taxon>Anaeramoeba</taxon>
    </lineage>
</organism>
<evidence type="ECO:0000256" key="4">
    <source>
        <dbReference type="SAM" id="MobiDB-lite"/>
    </source>
</evidence>
<accession>A0AAV7YJX6</accession>
<dbReference type="EMBL" id="JANTQA010000057">
    <property type="protein sequence ID" value="KAJ3429171.1"/>
    <property type="molecule type" value="Genomic_DNA"/>
</dbReference>
<proteinExistence type="inferred from homology"/>
<feature type="region of interest" description="Disordered" evidence="4">
    <location>
        <begin position="312"/>
        <end position="344"/>
    </location>
</feature>
<dbReference type="GO" id="GO:0010265">
    <property type="term" value="P:SCF complex assembly"/>
    <property type="evidence" value="ECO:0007669"/>
    <property type="project" value="InterPro"/>
</dbReference>
<evidence type="ECO:0000313" key="7">
    <source>
        <dbReference type="Proteomes" id="UP001146793"/>
    </source>
</evidence>
<comment type="caution">
    <text evidence="6">The sequence shown here is derived from an EMBL/GenBank/DDBJ whole genome shotgun (WGS) entry which is preliminary data.</text>
</comment>
<evidence type="ECO:0000259" key="5">
    <source>
        <dbReference type="Pfam" id="PF08623"/>
    </source>
</evidence>
<sequence length="1309" mass="151524">MSISEMIKQMESIDYDVRFMVLHDLSEELVDPKYQIGRKADELINKILELISDSSGDVQSMAIDCIKLLVNKVNDTRVYKIFKFLTEKILYGKEEFRDVYTIALKGVFSQLENVKKSLVIKVGNKTIPNILEGIRSSQSSEIKSSCIGVIDSFLRRYGHLVPVLHEKIQHVLFVSLPTLTVTRTAIESLSFLPSLTNDPLFFKLLDSIIEVLENNSKILENRVYIQLMAAIAKNVGSRINSKLKKITELLIGYIQNEKYKEKVDLIDSIFYCFESFILNCPFQIGKFIDTILTISLKLISYDPYYNMDSESGSDFTGSESMSDESESSLESEGRSASEEYEEDYSEDDEMSWKIRRGSIKCLLALIKTRPELVNVYYEKVSNTLISRFSEREDYVKLDIYETYIQLLQQTRIKLQGFSENEELKKEVLNVTKPVINSLHREFNNSSLKSRIKIFVLLTELVKASTKDSLLPFFDKLFKDFKTALFDKFYNNSQYSASAILFFRNYLIYNNLSSNLIVISSIFEKLNNYINSPENQLSIETLKICSQISETIRFLSNDQEKEEEKEKEKETEIIEKNKLNEIAINLFDMVNSVFKEQKKDTEVKETSIIVMSSLIYNIGDYLENRIEETLNILFDRMKIETTRVISIKSLKKILESGSKWKIGSIVIIENLMKELSKYLLKHNRVVRQYSLIALIEIIKNYNEFGNSEIFTRIISVLSNFITDQDPLIANLSLQLGQVLVLQNPYTHEKIVDTIVEKAFNILISPMHFQETNLVSSAIGLYKAIVQEIIIKKSTLKTPIDLTFSELIEPMVKWIQGKENIKKDDQGKIKALAQCVSELSLIASSDDFNTLLVSLLKNLKEKPSIPIVTFSLYSIARIGIKKDLSSYKKLKTIIYRCFAHISDDIKIAASYCLGNIAIGNLKYFLHYILKQFQIKSKHNFSHELMRTIKEIIDYFILNQNIDKDKDDYKDILNKRKHFESHLEHILNSLFQNCESEIEVTRNLISECLGKIAILKPKLLINKIIDKLSNVDDKDNEIKKIKLKKSKSTKSLKALKNSKIFLQSTLLNSLKFAISKDDIQKIDKLIQKKIKKFIIYLENPDYLIRLATLTFINTAARKKFWIIQKNIKYLLTHLLKETKINKELIGSVEMGQFNYKIDEGLENRKLAYDTLNLMILHCNELLKVSGFIDAVKNGIEDPYIEINLITLDLFIKLIQFRYDLIRVNINKLIDPLKKSLTKSNNDENEYKQNVSQNEELINSALKAIYLLNKSNISKKEPKFADFFEKVINRNVDLKKQYQLIVKNSSNQESKEF</sequence>
<name>A0AAV7YJX6_9EUKA</name>
<evidence type="ECO:0000256" key="1">
    <source>
        <dbReference type="ARBA" id="ARBA00007657"/>
    </source>
</evidence>
<protein>
    <submittedName>
        <fullName evidence="6">Tip120</fullName>
    </submittedName>
</protein>
<dbReference type="InterPro" id="IPR039852">
    <property type="entry name" value="CAND1/CAND2"/>
</dbReference>
<evidence type="ECO:0000256" key="2">
    <source>
        <dbReference type="ARBA" id="ARBA00022737"/>
    </source>
</evidence>
<dbReference type="Proteomes" id="UP001146793">
    <property type="component" value="Unassembled WGS sequence"/>
</dbReference>
<dbReference type="InterPro" id="IPR016024">
    <property type="entry name" value="ARM-type_fold"/>
</dbReference>
<dbReference type="InterPro" id="IPR013932">
    <property type="entry name" value="TATA-bd_TIP120"/>
</dbReference>
<dbReference type="PANTHER" id="PTHR12696">
    <property type="entry name" value="TIP120"/>
    <property type="match status" value="1"/>
</dbReference>